<dbReference type="AlphaFoldDB" id="A0A1G2BYD2"/>
<feature type="transmembrane region" description="Helical" evidence="1">
    <location>
        <begin position="138"/>
        <end position="161"/>
    </location>
</feature>
<sequence>MLKIFSVLLVVLFGLPLTVQAVGLSVSPSSLDIFYPDVLTQKIKIQNISSEPIKIYVRADDFSKEISLEPSEFNLLPQEIALVNISADFKHLSAGVRKTNISVLSQALDKKSFNAISGIKVPVSIYVTESYFKWSGPAVFVVVFLGLGVIFMLWYLLVYIFRLKPKKNKLAGFNFLLHHKRKKWYKWW</sequence>
<keyword evidence="1" id="KW-0472">Membrane</keyword>
<keyword evidence="1" id="KW-1133">Transmembrane helix</keyword>
<dbReference type="EMBL" id="MHKQ01000011">
    <property type="protein sequence ID" value="OGY94153.1"/>
    <property type="molecule type" value="Genomic_DNA"/>
</dbReference>
<protein>
    <submittedName>
        <fullName evidence="2">Uncharacterized protein</fullName>
    </submittedName>
</protein>
<evidence type="ECO:0000313" key="2">
    <source>
        <dbReference type="EMBL" id="OGY94153.1"/>
    </source>
</evidence>
<name>A0A1G2BYD2_9BACT</name>
<organism evidence="2 3">
    <name type="scientific">Candidatus Komeilibacteria bacterium RIFOXYC1_FULL_37_11</name>
    <dbReference type="NCBI Taxonomy" id="1798555"/>
    <lineage>
        <taxon>Bacteria</taxon>
        <taxon>Candidatus Komeiliibacteriota</taxon>
    </lineage>
</organism>
<gene>
    <name evidence="2" type="ORF">A2406_01590</name>
</gene>
<reference evidence="2 3" key="1">
    <citation type="journal article" date="2016" name="Nat. Commun.">
        <title>Thousands of microbial genomes shed light on interconnected biogeochemical processes in an aquifer system.</title>
        <authorList>
            <person name="Anantharaman K."/>
            <person name="Brown C.T."/>
            <person name="Hug L.A."/>
            <person name="Sharon I."/>
            <person name="Castelle C.J."/>
            <person name="Probst A.J."/>
            <person name="Thomas B.C."/>
            <person name="Singh A."/>
            <person name="Wilkins M.J."/>
            <person name="Karaoz U."/>
            <person name="Brodie E.L."/>
            <person name="Williams K.H."/>
            <person name="Hubbard S.S."/>
            <person name="Banfield J.F."/>
        </authorList>
    </citation>
    <scope>NUCLEOTIDE SEQUENCE [LARGE SCALE GENOMIC DNA]</scope>
</reference>
<evidence type="ECO:0000313" key="3">
    <source>
        <dbReference type="Proteomes" id="UP000177626"/>
    </source>
</evidence>
<comment type="caution">
    <text evidence="2">The sequence shown here is derived from an EMBL/GenBank/DDBJ whole genome shotgun (WGS) entry which is preliminary data.</text>
</comment>
<proteinExistence type="predicted"/>
<evidence type="ECO:0000256" key="1">
    <source>
        <dbReference type="SAM" id="Phobius"/>
    </source>
</evidence>
<keyword evidence="1" id="KW-0812">Transmembrane</keyword>
<accession>A0A1G2BYD2</accession>
<dbReference type="Proteomes" id="UP000177626">
    <property type="component" value="Unassembled WGS sequence"/>
</dbReference>